<dbReference type="RefSeq" id="WP_116020979.1">
    <property type="nucleotide sequence ID" value="NZ_QTTT01000001.1"/>
</dbReference>
<dbReference type="Proteomes" id="UP000256661">
    <property type="component" value="Unassembled WGS sequence"/>
</dbReference>
<feature type="transmembrane region" description="Helical" evidence="2">
    <location>
        <begin position="89"/>
        <end position="109"/>
    </location>
</feature>
<keyword evidence="2" id="KW-0812">Transmembrane</keyword>
<dbReference type="AlphaFoldDB" id="A0A3D9SGU1"/>
<feature type="compositionally biased region" description="Basic and acidic residues" evidence="1">
    <location>
        <begin position="121"/>
        <end position="143"/>
    </location>
</feature>
<accession>A0A3D9SGU1</accession>
<dbReference type="EMBL" id="QTTT01000001">
    <property type="protein sequence ID" value="REE95128.1"/>
    <property type="molecule type" value="Genomic_DNA"/>
</dbReference>
<organism evidence="3 4">
    <name type="scientific">Thermomonospora umbrina</name>
    <dbReference type="NCBI Taxonomy" id="111806"/>
    <lineage>
        <taxon>Bacteria</taxon>
        <taxon>Bacillati</taxon>
        <taxon>Actinomycetota</taxon>
        <taxon>Actinomycetes</taxon>
        <taxon>Streptosporangiales</taxon>
        <taxon>Thermomonosporaceae</taxon>
        <taxon>Thermomonospora</taxon>
    </lineage>
</organism>
<feature type="region of interest" description="Disordered" evidence="1">
    <location>
        <begin position="113"/>
        <end position="143"/>
    </location>
</feature>
<keyword evidence="2" id="KW-0472">Membrane</keyword>
<comment type="caution">
    <text evidence="3">The sequence shown here is derived from an EMBL/GenBank/DDBJ whole genome shotgun (WGS) entry which is preliminary data.</text>
</comment>
<dbReference type="OrthoDB" id="3403110at2"/>
<dbReference type="InterPro" id="IPR009937">
    <property type="entry name" value="Phage_holin_3_6"/>
</dbReference>
<dbReference type="Pfam" id="PF07332">
    <property type="entry name" value="Phage_holin_3_6"/>
    <property type="match status" value="1"/>
</dbReference>
<sequence>MATKLVEERSPNGALKDRPTAELLKRLSDQIRDLAQQEIRLARTELTEKGKRAGRGAGLLGGAAVTALYGVGVLLAAIVLALALVMPGWAAALIVAAVLLAAAAIMSMMGRAQTRKAVPPKPERAVESMKKDVQVVREKAHHH</sequence>
<evidence type="ECO:0000256" key="2">
    <source>
        <dbReference type="SAM" id="Phobius"/>
    </source>
</evidence>
<evidence type="ECO:0000313" key="4">
    <source>
        <dbReference type="Proteomes" id="UP000256661"/>
    </source>
</evidence>
<keyword evidence="2" id="KW-1133">Transmembrane helix</keyword>
<gene>
    <name evidence="3" type="ORF">DFJ69_0509</name>
</gene>
<feature type="transmembrane region" description="Helical" evidence="2">
    <location>
        <begin position="59"/>
        <end position="83"/>
    </location>
</feature>
<evidence type="ECO:0000256" key="1">
    <source>
        <dbReference type="SAM" id="MobiDB-lite"/>
    </source>
</evidence>
<keyword evidence="4" id="KW-1185">Reference proteome</keyword>
<protein>
    <submittedName>
        <fullName evidence="3">Putative superfamily III holin-X</fullName>
    </submittedName>
</protein>
<evidence type="ECO:0000313" key="3">
    <source>
        <dbReference type="EMBL" id="REE95128.1"/>
    </source>
</evidence>
<reference evidence="3 4" key="1">
    <citation type="submission" date="2018-08" db="EMBL/GenBank/DDBJ databases">
        <title>Sequencing the genomes of 1000 actinobacteria strains.</title>
        <authorList>
            <person name="Klenk H.-P."/>
        </authorList>
    </citation>
    <scope>NUCLEOTIDE SEQUENCE [LARGE SCALE GENOMIC DNA]</scope>
    <source>
        <strain evidence="3 4">DSM 43927</strain>
    </source>
</reference>
<proteinExistence type="predicted"/>
<name>A0A3D9SGU1_9ACTN</name>